<evidence type="ECO:0000259" key="9">
    <source>
        <dbReference type="PROSITE" id="PS50102"/>
    </source>
</evidence>
<dbReference type="PANTHER" id="PTHR15528:SF5">
    <property type="entry name" value="PEROXISOME PROLIFERATOR-ACTIVATED RECEPTOR GAMMA COACTIVATOR-RELATED PROTEIN 1"/>
    <property type="match status" value="1"/>
</dbReference>
<dbReference type="Gene3D" id="3.30.70.330">
    <property type="match status" value="1"/>
</dbReference>
<dbReference type="AlphaFoldDB" id="A0A8J6EFY2"/>
<accession>A0A8J6EFY2</accession>
<keyword evidence="4" id="KW-0805">Transcription regulation</keyword>
<organism evidence="10 11">
    <name type="scientific">Eleutherodactylus coqui</name>
    <name type="common">Puerto Rican coqui</name>
    <dbReference type="NCBI Taxonomy" id="57060"/>
    <lineage>
        <taxon>Eukaryota</taxon>
        <taxon>Metazoa</taxon>
        <taxon>Chordata</taxon>
        <taxon>Craniata</taxon>
        <taxon>Vertebrata</taxon>
        <taxon>Euteleostomi</taxon>
        <taxon>Amphibia</taxon>
        <taxon>Batrachia</taxon>
        <taxon>Anura</taxon>
        <taxon>Neobatrachia</taxon>
        <taxon>Hyloidea</taxon>
        <taxon>Eleutherodactylidae</taxon>
        <taxon>Eleutherodactylinae</taxon>
        <taxon>Eleutherodactylus</taxon>
        <taxon>Eleutherodactylus</taxon>
    </lineage>
</organism>
<dbReference type="InterPro" id="IPR034605">
    <property type="entry name" value="PGC-1"/>
</dbReference>
<dbReference type="EMBL" id="WNTK01000936">
    <property type="protein sequence ID" value="KAG9468311.1"/>
    <property type="molecule type" value="Genomic_DNA"/>
</dbReference>
<keyword evidence="2" id="KW-0597">Phosphoprotein</keyword>
<evidence type="ECO:0000256" key="7">
    <source>
        <dbReference type="ARBA" id="ARBA00023242"/>
    </source>
</evidence>
<dbReference type="PANTHER" id="PTHR15528">
    <property type="entry name" value="PEROXISOME PROLIFERATOR ACTIVATED RECEPTOR GAMMA COACTIVATOR 1 PGC-1 -RELATED"/>
    <property type="match status" value="1"/>
</dbReference>
<evidence type="ECO:0000256" key="6">
    <source>
        <dbReference type="ARBA" id="ARBA00023163"/>
    </source>
</evidence>
<keyword evidence="3 8" id="KW-0694">RNA-binding</keyword>
<evidence type="ECO:0000256" key="2">
    <source>
        <dbReference type="ARBA" id="ARBA00022553"/>
    </source>
</evidence>
<dbReference type="SUPFAM" id="SSF54928">
    <property type="entry name" value="RNA-binding domain, RBD"/>
    <property type="match status" value="1"/>
</dbReference>
<dbReference type="OrthoDB" id="10047851at2759"/>
<dbReference type="GO" id="GO:0005634">
    <property type="term" value="C:nucleus"/>
    <property type="evidence" value="ECO:0007669"/>
    <property type="project" value="UniProtKB-SubCell"/>
</dbReference>
<evidence type="ECO:0000256" key="4">
    <source>
        <dbReference type="ARBA" id="ARBA00023015"/>
    </source>
</evidence>
<dbReference type="PROSITE" id="PS50102">
    <property type="entry name" value="RRM"/>
    <property type="match status" value="1"/>
</dbReference>
<evidence type="ECO:0000313" key="11">
    <source>
        <dbReference type="Proteomes" id="UP000770717"/>
    </source>
</evidence>
<dbReference type="Pfam" id="PF00076">
    <property type="entry name" value="RRM_1"/>
    <property type="match status" value="1"/>
</dbReference>
<evidence type="ECO:0000256" key="1">
    <source>
        <dbReference type="ARBA" id="ARBA00004123"/>
    </source>
</evidence>
<keyword evidence="7" id="KW-0539">Nucleus</keyword>
<evidence type="ECO:0000256" key="8">
    <source>
        <dbReference type="PROSITE-ProRule" id="PRU00176"/>
    </source>
</evidence>
<dbReference type="Proteomes" id="UP000770717">
    <property type="component" value="Unassembled WGS sequence"/>
</dbReference>
<protein>
    <recommendedName>
        <fullName evidence="9">RRM domain-containing protein</fullName>
    </recommendedName>
</protein>
<gene>
    <name evidence="10" type="ORF">GDO78_023007</name>
</gene>
<evidence type="ECO:0000256" key="3">
    <source>
        <dbReference type="ARBA" id="ARBA00022884"/>
    </source>
</evidence>
<dbReference type="InterPro" id="IPR035979">
    <property type="entry name" value="RBD_domain_sf"/>
</dbReference>
<dbReference type="GO" id="GO:0003712">
    <property type="term" value="F:transcription coregulator activity"/>
    <property type="evidence" value="ECO:0007669"/>
    <property type="project" value="InterPro"/>
</dbReference>
<sequence length="111" mass="13058">MTRSELRRRFSAFGEIEECTIHFREEGDNYGFVTYRCTREAFAAIENGHKLCLPDELPFDLCFGGRRQFCRSNYADLDSNRDDFDPASTRSKFESLDFDTLLKQAQKSHRR</sequence>
<dbReference type="InterPro" id="IPR000504">
    <property type="entry name" value="RRM_dom"/>
</dbReference>
<evidence type="ECO:0000256" key="5">
    <source>
        <dbReference type="ARBA" id="ARBA00023159"/>
    </source>
</evidence>
<proteinExistence type="predicted"/>
<comment type="subcellular location">
    <subcellularLocation>
        <location evidence="1">Nucleus</location>
    </subcellularLocation>
</comment>
<dbReference type="GO" id="GO:0045944">
    <property type="term" value="P:positive regulation of transcription by RNA polymerase II"/>
    <property type="evidence" value="ECO:0007669"/>
    <property type="project" value="TreeGrafter"/>
</dbReference>
<keyword evidence="5" id="KW-0010">Activator</keyword>
<reference evidence="10" key="1">
    <citation type="thesis" date="2020" institute="ProQuest LLC" country="789 East Eisenhower Parkway, Ann Arbor, MI, USA">
        <title>Comparative Genomics and Chromosome Evolution.</title>
        <authorList>
            <person name="Mudd A.B."/>
        </authorList>
    </citation>
    <scope>NUCLEOTIDE SEQUENCE</scope>
    <source>
        <strain evidence="10">HN-11 Male</strain>
        <tissue evidence="10">Kidney and liver</tissue>
    </source>
</reference>
<dbReference type="GO" id="GO:0003723">
    <property type="term" value="F:RNA binding"/>
    <property type="evidence" value="ECO:0007669"/>
    <property type="project" value="UniProtKB-UniRule"/>
</dbReference>
<evidence type="ECO:0000313" key="10">
    <source>
        <dbReference type="EMBL" id="KAG9468311.1"/>
    </source>
</evidence>
<feature type="domain" description="RRM" evidence="9">
    <location>
        <begin position="1"/>
        <end position="67"/>
    </location>
</feature>
<keyword evidence="11" id="KW-1185">Reference proteome</keyword>
<dbReference type="InterPro" id="IPR012677">
    <property type="entry name" value="Nucleotide-bd_a/b_plait_sf"/>
</dbReference>
<keyword evidence="6" id="KW-0804">Transcription</keyword>
<name>A0A8J6EFY2_ELECQ</name>
<comment type="caution">
    <text evidence="10">The sequence shown here is derived from an EMBL/GenBank/DDBJ whole genome shotgun (WGS) entry which is preliminary data.</text>
</comment>